<evidence type="ECO:0008006" key="6">
    <source>
        <dbReference type="Google" id="ProtNLM"/>
    </source>
</evidence>
<dbReference type="AlphaFoldDB" id="A0A815USS2"/>
<evidence type="ECO:0000313" key="5">
    <source>
        <dbReference type="Proteomes" id="UP000663829"/>
    </source>
</evidence>
<evidence type="ECO:0000313" key="1">
    <source>
        <dbReference type="EMBL" id="CAF1309127.1"/>
    </source>
</evidence>
<reference evidence="2" key="1">
    <citation type="submission" date="2021-02" db="EMBL/GenBank/DDBJ databases">
        <authorList>
            <person name="Nowell W R."/>
        </authorList>
    </citation>
    <scope>NUCLEOTIDE SEQUENCE</scope>
</reference>
<dbReference type="EMBL" id="CAJNOK010019993">
    <property type="protein sequence ID" value="CAF1309127.1"/>
    <property type="molecule type" value="Genomic_DNA"/>
</dbReference>
<dbReference type="InterPro" id="IPR011990">
    <property type="entry name" value="TPR-like_helical_dom_sf"/>
</dbReference>
<dbReference type="Proteomes" id="UP000682733">
    <property type="component" value="Unassembled WGS sequence"/>
</dbReference>
<dbReference type="Proteomes" id="UP000677228">
    <property type="component" value="Unassembled WGS sequence"/>
</dbReference>
<evidence type="ECO:0000313" key="3">
    <source>
        <dbReference type="EMBL" id="CAF4116774.1"/>
    </source>
</evidence>
<protein>
    <recommendedName>
        <fullName evidence="6">Tetratricopeptide repeat protein</fullName>
    </recommendedName>
</protein>
<comment type="caution">
    <text evidence="2">The sequence shown here is derived from an EMBL/GenBank/DDBJ whole genome shotgun (WGS) entry which is preliminary data.</text>
</comment>
<keyword evidence="5" id="KW-1185">Reference proteome</keyword>
<evidence type="ECO:0000313" key="4">
    <source>
        <dbReference type="EMBL" id="CAF4377762.1"/>
    </source>
</evidence>
<sequence length="132" mass="15178">MTTQTVDKLIDSARELLEANEYLEARALYTQALALDPFDAKLWNYRSNAHMKLGYPELAFTDAARGLQLLDDSLARTTLSQNDHVLELGTMCVMKYPWDDFEPFSSEVDAETQLKEINIMFERFAPKLLIVR</sequence>
<gene>
    <name evidence="2" type="ORF">GPM918_LOCUS37421</name>
    <name evidence="1" type="ORF">OVA965_LOCUS28899</name>
    <name evidence="4" type="ORF">SRO942_LOCUS38186</name>
    <name evidence="3" type="ORF">TMI583_LOCUS29663</name>
</gene>
<dbReference type="Proteomes" id="UP000681722">
    <property type="component" value="Unassembled WGS sequence"/>
</dbReference>
<dbReference type="SUPFAM" id="SSF48452">
    <property type="entry name" value="TPR-like"/>
    <property type="match status" value="1"/>
</dbReference>
<dbReference type="Gene3D" id="1.25.40.10">
    <property type="entry name" value="Tetratricopeptide repeat domain"/>
    <property type="match status" value="1"/>
</dbReference>
<feature type="non-terminal residue" evidence="2">
    <location>
        <position position="1"/>
    </location>
</feature>
<dbReference type="EMBL" id="CAJNOQ010023641">
    <property type="protein sequence ID" value="CAF1518052.1"/>
    <property type="molecule type" value="Genomic_DNA"/>
</dbReference>
<dbReference type="OrthoDB" id="265717at2759"/>
<dbReference type="Proteomes" id="UP000663829">
    <property type="component" value="Unassembled WGS sequence"/>
</dbReference>
<name>A0A815USS2_9BILA</name>
<dbReference type="EMBL" id="CAJOBA010041580">
    <property type="protein sequence ID" value="CAF4116774.1"/>
    <property type="molecule type" value="Genomic_DNA"/>
</dbReference>
<evidence type="ECO:0000313" key="2">
    <source>
        <dbReference type="EMBL" id="CAF1518052.1"/>
    </source>
</evidence>
<organism evidence="2 5">
    <name type="scientific">Didymodactylos carnosus</name>
    <dbReference type="NCBI Taxonomy" id="1234261"/>
    <lineage>
        <taxon>Eukaryota</taxon>
        <taxon>Metazoa</taxon>
        <taxon>Spiralia</taxon>
        <taxon>Gnathifera</taxon>
        <taxon>Rotifera</taxon>
        <taxon>Eurotatoria</taxon>
        <taxon>Bdelloidea</taxon>
        <taxon>Philodinida</taxon>
        <taxon>Philodinidae</taxon>
        <taxon>Didymodactylos</taxon>
    </lineage>
</organism>
<accession>A0A815USS2</accession>
<proteinExistence type="predicted"/>
<dbReference type="EMBL" id="CAJOBC010089188">
    <property type="protein sequence ID" value="CAF4377762.1"/>
    <property type="molecule type" value="Genomic_DNA"/>
</dbReference>